<name>A0AAU9E5E8_9FIRM</name>
<reference evidence="1 2" key="1">
    <citation type="submission" date="2023-08" db="EMBL/GenBank/DDBJ databases">
        <title>Helicovermis profunda gen. nov., sp. nov., a novel mesophilic, fermentative bacterium within the Bacillota from a deep-sea hydrothermal vent chimney.</title>
        <authorList>
            <person name="Miyazaki U."/>
            <person name="Mizutani D."/>
            <person name="Hashimoto Y."/>
            <person name="Tame A."/>
            <person name="Sawayama S."/>
            <person name="Miyazaki J."/>
            <person name="Takai K."/>
            <person name="Nakagawa S."/>
        </authorList>
    </citation>
    <scope>NUCLEOTIDE SEQUENCE [LARGE SCALE GENOMIC DNA]</scope>
    <source>
        <strain evidence="1 2">S502</strain>
    </source>
</reference>
<evidence type="ECO:0000313" key="1">
    <source>
        <dbReference type="EMBL" id="BEP29891.1"/>
    </source>
</evidence>
<dbReference type="RefSeq" id="WP_338535502.1">
    <property type="nucleotide sequence ID" value="NZ_AP028654.1"/>
</dbReference>
<accession>A0AAU9E5E8</accession>
<dbReference type="InterPro" id="IPR024747">
    <property type="entry name" value="Pyridox_Oxase-rel"/>
</dbReference>
<dbReference type="Pfam" id="PF12900">
    <property type="entry name" value="Pyridox_ox_2"/>
    <property type="match status" value="1"/>
</dbReference>
<dbReference type="InterPro" id="IPR012349">
    <property type="entry name" value="Split_barrel_FMN-bd"/>
</dbReference>
<sequence>MFREMRRKDKILNKKECERLLFEGEYGVLSTNTAIEYPYVVPLNYVYHDNSIFFHCASEGYKLDNIELNNKVSFCVTSNIEILPNQFDTNYESVVIFGKAYEETEKKIEALKFLIEKYSNEFKDSATKYIEKAQSITRVVRIDIDHITGKMQR</sequence>
<gene>
    <name evidence="1" type="ORF">HLPR_22220</name>
</gene>
<dbReference type="AlphaFoldDB" id="A0AAU9E5E8"/>
<dbReference type="Gene3D" id="2.30.110.10">
    <property type="entry name" value="Electron Transport, Fmn-binding Protein, Chain A"/>
    <property type="match status" value="1"/>
</dbReference>
<protein>
    <submittedName>
        <fullName evidence="1">Pyridoxamine 5'-phosphate oxidase family protein</fullName>
    </submittedName>
</protein>
<proteinExistence type="predicted"/>
<dbReference type="EMBL" id="AP028654">
    <property type="protein sequence ID" value="BEP29891.1"/>
    <property type="molecule type" value="Genomic_DNA"/>
</dbReference>
<keyword evidence="2" id="KW-1185">Reference proteome</keyword>
<dbReference type="Proteomes" id="UP001321786">
    <property type="component" value="Chromosome"/>
</dbReference>
<dbReference type="PANTHER" id="PTHR34071">
    <property type="entry name" value="5-NITROIMIDAZOLE ANTIBIOTICS RESISTANCE PROTEIN, NIMA-FAMILY-RELATED PROTEIN-RELATED"/>
    <property type="match status" value="1"/>
</dbReference>
<evidence type="ECO:0000313" key="2">
    <source>
        <dbReference type="Proteomes" id="UP001321786"/>
    </source>
</evidence>
<dbReference type="PANTHER" id="PTHR34071:SF2">
    <property type="entry name" value="FLAVIN-NUCLEOTIDE-BINDING PROTEIN"/>
    <property type="match status" value="1"/>
</dbReference>
<organism evidence="1 2">
    <name type="scientific">Helicovermis profundi</name>
    <dbReference type="NCBI Taxonomy" id="3065157"/>
    <lineage>
        <taxon>Bacteria</taxon>
        <taxon>Bacillati</taxon>
        <taxon>Bacillota</taxon>
        <taxon>Clostridia</taxon>
        <taxon>Helicovermis</taxon>
    </lineage>
</organism>
<dbReference type="KEGG" id="hprf:HLPR_22220"/>
<dbReference type="SUPFAM" id="SSF50475">
    <property type="entry name" value="FMN-binding split barrel"/>
    <property type="match status" value="1"/>
</dbReference>